<dbReference type="EMBL" id="KF900843">
    <property type="protein sequence ID" value="AIF08838.1"/>
    <property type="molecule type" value="Genomic_DNA"/>
</dbReference>
<reference evidence="5" key="1">
    <citation type="journal article" date="2014" name="Genome Biol. Evol.">
        <title>Pangenome evidence for extensive interdomain horizontal transfer affecting lineage core and shell genes in uncultured planktonic thaumarchaeota and euryarchaeota.</title>
        <authorList>
            <person name="Deschamps P."/>
            <person name="Zivanovic Y."/>
            <person name="Moreira D."/>
            <person name="Rodriguez-Valera F."/>
            <person name="Lopez-Garcia P."/>
        </authorList>
    </citation>
    <scope>NUCLEOTIDE SEQUENCE</scope>
</reference>
<dbReference type="Gene3D" id="3.90.220.20">
    <property type="entry name" value="DNA methylase specificity domains"/>
    <property type="match status" value="1"/>
</dbReference>
<dbReference type="GO" id="GO:0003677">
    <property type="term" value="F:DNA binding"/>
    <property type="evidence" value="ECO:0007669"/>
    <property type="project" value="UniProtKB-KW"/>
</dbReference>
<name>A0A075H4G6_9ARCH</name>
<dbReference type="InterPro" id="IPR000055">
    <property type="entry name" value="Restrct_endonuc_typeI_TRD"/>
</dbReference>
<sequence>VKWLFGKEFELPLEWEIRSLGDIISVLGDYHSNGSYEKLRKNTTILTKENFAIMIRTTNFEQNDFSKDLRFVDENAYNYLSKSKVKPFDIIMNKIANAGSMYLMPKLDKPITLGMNLFLIRIKNHDQKFIYNFLKENEKYIKLFTQGAVTKTITKDNVRKLPIVLPPLSEQQQIASILSNIDTQIGKEKLHKSNLEQLKKGLMQKLLTGQIRVKVK</sequence>
<accession>A0A075H4G6</accession>
<dbReference type="InterPro" id="IPR052021">
    <property type="entry name" value="Type-I_RS_S_subunit"/>
</dbReference>
<protein>
    <submittedName>
        <fullName evidence="5">Restriction modification system DNA specificity domain-containing protein (HsdS)</fullName>
        <ecNumber evidence="5">3.1.21.3</ecNumber>
    </submittedName>
</protein>
<keyword evidence="5" id="KW-0378">Hydrolase</keyword>
<evidence type="ECO:0000313" key="5">
    <source>
        <dbReference type="EMBL" id="AIF08838.1"/>
    </source>
</evidence>
<dbReference type="Gene3D" id="1.10.287.1120">
    <property type="entry name" value="Bipartite methylase S protein"/>
    <property type="match status" value="1"/>
</dbReference>
<organism evidence="5">
    <name type="scientific">uncultured marine thaumarchaeote KM3_33_B12</name>
    <dbReference type="NCBI Taxonomy" id="1456125"/>
    <lineage>
        <taxon>Archaea</taxon>
        <taxon>Nitrososphaerota</taxon>
        <taxon>environmental samples</taxon>
    </lineage>
</organism>
<feature type="non-terminal residue" evidence="5">
    <location>
        <position position="1"/>
    </location>
</feature>
<evidence type="ECO:0000256" key="3">
    <source>
        <dbReference type="ARBA" id="ARBA00023125"/>
    </source>
</evidence>
<dbReference type="AlphaFoldDB" id="A0A075H4G6"/>
<dbReference type="EC" id="3.1.21.3" evidence="5"/>
<evidence type="ECO:0000256" key="1">
    <source>
        <dbReference type="ARBA" id="ARBA00010923"/>
    </source>
</evidence>
<gene>
    <name evidence="5" type="primary">hsdS</name>
</gene>
<proteinExistence type="inferred from homology"/>
<dbReference type="SUPFAM" id="SSF116734">
    <property type="entry name" value="DNA methylase specificity domain"/>
    <property type="match status" value="1"/>
</dbReference>
<keyword evidence="2" id="KW-0680">Restriction system</keyword>
<dbReference type="PANTHER" id="PTHR30408:SF12">
    <property type="entry name" value="TYPE I RESTRICTION ENZYME MJAVIII SPECIFICITY SUBUNIT"/>
    <property type="match status" value="1"/>
</dbReference>
<dbReference type="InterPro" id="IPR044946">
    <property type="entry name" value="Restrct_endonuc_typeI_TRD_sf"/>
</dbReference>
<evidence type="ECO:0000256" key="2">
    <source>
        <dbReference type="ARBA" id="ARBA00022747"/>
    </source>
</evidence>
<dbReference type="Pfam" id="PF01420">
    <property type="entry name" value="Methylase_S"/>
    <property type="match status" value="1"/>
</dbReference>
<dbReference type="GO" id="GO:0009035">
    <property type="term" value="F:type I site-specific deoxyribonuclease activity"/>
    <property type="evidence" value="ECO:0007669"/>
    <property type="project" value="UniProtKB-EC"/>
</dbReference>
<dbReference type="PANTHER" id="PTHR30408">
    <property type="entry name" value="TYPE-1 RESTRICTION ENZYME ECOKI SPECIFICITY PROTEIN"/>
    <property type="match status" value="1"/>
</dbReference>
<evidence type="ECO:0000259" key="4">
    <source>
        <dbReference type="Pfam" id="PF01420"/>
    </source>
</evidence>
<keyword evidence="3" id="KW-0238">DNA-binding</keyword>
<dbReference type="GO" id="GO:0009307">
    <property type="term" value="P:DNA restriction-modification system"/>
    <property type="evidence" value="ECO:0007669"/>
    <property type="project" value="UniProtKB-KW"/>
</dbReference>
<feature type="domain" description="Type I restriction modification DNA specificity" evidence="4">
    <location>
        <begin position="12"/>
        <end position="191"/>
    </location>
</feature>
<comment type="similarity">
    <text evidence="1">Belongs to the type-I restriction system S methylase family.</text>
</comment>